<dbReference type="SUPFAM" id="SSF52540">
    <property type="entry name" value="P-loop containing nucleoside triphosphate hydrolases"/>
    <property type="match status" value="1"/>
</dbReference>
<dbReference type="SUPFAM" id="SSF82771">
    <property type="entry name" value="GIY-YIG endonuclease"/>
    <property type="match status" value="1"/>
</dbReference>
<keyword evidence="7" id="KW-1185">Reference proteome</keyword>
<dbReference type="InterPro" id="IPR027417">
    <property type="entry name" value="P-loop_NTPase"/>
</dbReference>
<dbReference type="InterPro" id="IPR035901">
    <property type="entry name" value="GIY-YIG_endonuc_sf"/>
</dbReference>
<dbReference type="GO" id="GO:0005524">
    <property type="term" value="F:ATP binding"/>
    <property type="evidence" value="ECO:0007669"/>
    <property type="project" value="UniProtKB-KW"/>
</dbReference>
<evidence type="ECO:0000256" key="2">
    <source>
        <dbReference type="ARBA" id="ARBA00022763"/>
    </source>
</evidence>
<evidence type="ECO:0000313" key="6">
    <source>
        <dbReference type="EMBL" id="GAA0157345.1"/>
    </source>
</evidence>
<evidence type="ECO:0000259" key="5">
    <source>
        <dbReference type="PROSITE" id="PS00486"/>
    </source>
</evidence>
<sequence length="1134" mass="126379">MYWLAAKNMVVRVPSSSWRSLTLLLPPPLHFCFLSQPSPSLFRQCEQIRCFRTKKTLTRATKRGKHSSIDQEGKDLVHLLWWKERMQNFRKPSSLLLVQRLTYTNLLGLDPNLRNGSLKEGTLNWEMLMFKSKFPREVLLCRVGDFYEAIGIDACILVEYAGLNPFGGFRSDSIPKAGCPVVNLRQTLDDLTRNGFSVCVVEEVQGPTQARVRKSRFISGHAHPGSPYVVGLVADDCDLDFPEPMPVVGISRSAMGYCMISVLETMKTYSEEDGLTEEALVAKLRTCQCHHLFLHGSLKHNASGTCRWGEFGEGGLLWGECIARPFEWFIGDPINEILSKVKELYGIDSSVVFRDVTIPSENRPRSLHLGTATQIGVIPTEGIPSLLKVLLPSNCTGLPVQYVRDLLLNPPAYDIAWKIQETCKHMSSVTCSIPEFTCVSSAKLVKLLESREANHIEFCRIKSVVDEILYMYRSIELNKILRSLMDPTWAATGLKVDLETLVEQCRQVSSRIGDIISLEGEHDWKISSHEYVPKDFFEDMESSWKCRVKKVHVEEVLAEVDKAVKDLGLAVTEDFVPIVSRVKAMSAPLGGPKGEILYAKEHEAVWFKGKRFVPAVWAGTPGEEQIKQLIPALDSKGKKVGEEWFTSVKVEEALTRYHDVSTKARMKVLELLRSLSTELQNKINTIVFASMLLIIAKTLFAHLSEGRRRKWVFPSLYRTGGLEDLNDESGGDGMKITGLSPYWLDVAQGNAVQNTVDMHSLFLLTGPNGGGKSSLLRSICAAALLGICGFMVPAESAIIPHFDSIMLHMKSYDSPSDGKSSFQVEMSEIRSILASSTSRSLVLIDELCRGTETAKGTCIAGSVIETLDEIGCLGIVSTHLHGIFDLPLATKKAVYKAMSAEYVNGQTIPTWKLIDGICKESLAFETAMKEGMPSSIIQRAEALYLSVYRQDALPRRNDSNLEHFTTTDHIERFVAKRSVSSASKLPEKMELVQKDVDKVVTEICQKALTDLCRNKNTSRFPAVKCISVASRQKPPPSTIGASCVYLMFQPDRKLYVGETDDLEGRISTHRSKDGMWNASFLYFTVPGKSIACQLETLLINQLPTRGFQLTNVADGKHRNFGTSDLLFEGAALLR</sequence>
<dbReference type="Proteomes" id="UP001454036">
    <property type="component" value="Unassembled WGS sequence"/>
</dbReference>
<evidence type="ECO:0000313" key="7">
    <source>
        <dbReference type="Proteomes" id="UP001454036"/>
    </source>
</evidence>
<protein>
    <submittedName>
        <fullName evidence="6">DNA metabolism protein</fullName>
    </submittedName>
</protein>
<dbReference type="AlphaFoldDB" id="A0AAV3Q094"/>
<dbReference type="InterPro" id="IPR000432">
    <property type="entry name" value="DNA_mismatch_repair_MutS_C"/>
</dbReference>
<keyword evidence="4" id="KW-0238">DNA-binding</keyword>
<dbReference type="InterPro" id="IPR053276">
    <property type="entry name" value="MtDNA_mismatch_repair_MutS"/>
</dbReference>
<dbReference type="Pfam" id="PF01624">
    <property type="entry name" value="MutS_I"/>
    <property type="match status" value="1"/>
</dbReference>
<dbReference type="PANTHER" id="PTHR48448">
    <property type="entry name" value="MUTL PROTEIN ISOFORM 1"/>
    <property type="match status" value="1"/>
</dbReference>
<proteinExistence type="predicted"/>
<dbReference type="FunFam" id="3.40.1170.10:FF:000005">
    <property type="entry name" value="DNA mismatch repair protein MSH1, mitochondrial"/>
    <property type="match status" value="1"/>
</dbReference>
<dbReference type="EMBL" id="BAABME010003084">
    <property type="protein sequence ID" value="GAA0157345.1"/>
    <property type="molecule type" value="Genomic_DNA"/>
</dbReference>
<evidence type="ECO:0000256" key="1">
    <source>
        <dbReference type="ARBA" id="ARBA00022741"/>
    </source>
</evidence>
<feature type="domain" description="DNA mismatch repair proteins mutS family" evidence="5">
    <location>
        <begin position="840"/>
        <end position="856"/>
    </location>
</feature>
<dbReference type="Gene3D" id="3.40.50.300">
    <property type="entry name" value="P-loop containing nucleotide triphosphate hydrolases"/>
    <property type="match status" value="1"/>
</dbReference>
<dbReference type="SUPFAM" id="SSF55271">
    <property type="entry name" value="DNA repair protein MutS, domain I"/>
    <property type="match status" value="1"/>
</dbReference>
<keyword evidence="1" id="KW-0547">Nucleotide-binding</keyword>
<keyword evidence="3" id="KW-0067">ATP-binding</keyword>
<dbReference type="Gene3D" id="3.40.1170.10">
    <property type="entry name" value="DNA repair protein MutS, domain I"/>
    <property type="match status" value="1"/>
</dbReference>
<dbReference type="InterPro" id="IPR016151">
    <property type="entry name" value="DNA_mismatch_repair_MutS_N"/>
</dbReference>
<dbReference type="CDD" id="cd03243">
    <property type="entry name" value="ABC_MutS_homologs"/>
    <property type="match status" value="1"/>
</dbReference>
<comment type="caution">
    <text evidence="6">The sequence shown here is derived from an EMBL/GenBank/DDBJ whole genome shotgun (WGS) entry which is preliminary data.</text>
</comment>
<dbReference type="GO" id="GO:0030983">
    <property type="term" value="F:mismatched DNA binding"/>
    <property type="evidence" value="ECO:0007669"/>
    <property type="project" value="InterPro"/>
</dbReference>
<dbReference type="Pfam" id="PF00488">
    <property type="entry name" value="MutS_V"/>
    <property type="match status" value="1"/>
</dbReference>
<organism evidence="6 7">
    <name type="scientific">Lithospermum erythrorhizon</name>
    <name type="common">Purple gromwell</name>
    <name type="synonym">Lithospermum officinale var. erythrorhizon</name>
    <dbReference type="NCBI Taxonomy" id="34254"/>
    <lineage>
        <taxon>Eukaryota</taxon>
        <taxon>Viridiplantae</taxon>
        <taxon>Streptophyta</taxon>
        <taxon>Embryophyta</taxon>
        <taxon>Tracheophyta</taxon>
        <taxon>Spermatophyta</taxon>
        <taxon>Magnoliopsida</taxon>
        <taxon>eudicotyledons</taxon>
        <taxon>Gunneridae</taxon>
        <taxon>Pentapetalae</taxon>
        <taxon>asterids</taxon>
        <taxon>lamiids</taxon>
        <taxon>Boraginales</taxon>
        <taxon>Boraginaceae</taxon>
        <taxon>Boraginoideae</taxon>
        <taxon>Lithospermeae</taxon>
        <taxon>Lithospermum</taxon>
    </lineage>
</organism>
<gene>
    <name evidence="6" type="ORF">LIER_14632</name>
</gene>
<evidence type="ECO:0000256" key="3">
    <source>
        <dbReference type="ARBA" id="ARBA00022840"/>
    </source>
</evidence>
<dbReference type="FunFam" id="3.40.50.300:FF:001188">
    <property type="entry name" value="DNA mismatch repair protein"/>
    <property type="match status" value="1"/>
</dbReference>
<dbReference type="PROSITE" id="PS00486">
    <property type="entry name" value="DNA_MISMATCH_REPAIR_2"/>
    <property type="match status" value="1"/>
</dbReference>
<dbReference type="SMART" id="SM00534">
    <property type="entry name" value="MUTSac"/>
    <property type="match status" value="1"/>
</dbReference>
<keyword evidence="2" id="KW-0227">DNA damage</keyword>
<dbReference type="GO" id="GO:0006298">
    <property type="term" value="P:mismatch repair"/>
    <property type="evidence" value="ECO:0007669"/>
    <property type="project" value="InterPro"/>
</dbReference>
<dbReference type="InterPro" id="IPR000305">
    <property type="entry name" value="GIY-YIG_endonuc"/>
</dbReference>
<accession>A0AAV3Q094</accession>
<evidence type="ECO:0000256" key="4">
    <source>
        <dbReference type="ARBA" id="ARBA00023125"/>
    </source>
</evidence>
<dbReference type="InterPro" id="IPR007695">
    <property type="entry name" value="DNA_mismatch_repair_MutS-lik_N"/>
</dbReference>
<dbReference type="Pfam" id="PF01541">
    <property type="entry name" value="GIY-YIG"/>
    <property type="match status" value="1"/>
</dbReference>
<reference evidence="6 7" key="1">
    <citation type="submission" date="2024-01" db="EMBL/GenBank/DDBJ databases">
        <title>The complete chloroplast genome sequence of Lithospermum erythrorhizon: insights into the phylogenetic relationship among Boraginaceae species and the maternal lineages of purple gromwells.</title>
        <authorList>
            <person name="Okada T."/>
            <person name="Watanabe K."/>
        </authorList>
    </citation>
    <scope>NUCLEOTIDE SEQUENCE [LARGE SCALE GENOMIC DNA]</scope>
</reference>
<dbReference type="PANTHER" id="PTHR48448:SF1">
    <property type="entry name" value="MUTL PROTEIN ISOFORM 1"/>
    <property type="match status" value="1"/>
</dbReference>
<name>A0AAV3Q094_LITER</name>